<proteinExistence type="predicted"/>
<dbReference type="RefSeq" id="WP_169803809.1">
    <property type="nucleotide sequence ID" value="NZ_BSRZ01000001.1"/>
</dbReference>
<gene>
    <name evidence="2" type="ORF">Arub01_04310</name>
</gene>
<dbReference type="InterPro" id="IPR013974">
    <property type="entry name" value="SAF"/>
</dbReference>
<dbReference type="Gene3D" id="3.90.1210.10">
    <property type="entry name" value="Antifreeze-like/N-acetylneuraminic acid synthase C-terminal domain"/>
    <property type="match status" value="1"/>
</dbReference>
<dbReference type="EMBL" id="BSRZ01000001">
    <property type="protein sequence ID" value="GLW62187.1"/>
    <property type="molecule type" value="Genomic_DNA"/>
</dbReference>
<dbReference type="AlphaFoldDB" id="A0A9W6PSQ4"/>
<reference evidence="2" key="1">
    <citation type="submission" date="2023-02" db="EMBL/GenBank/DDBJ databases">
        <title>Actinomadura rubrobrunea NBRC 14622.</title>
        <authorList>
            <person name="Ichikawa N."/>
            <person name="Sato H."/>
            <person name="Tonouchi N."/>
        </authorList>
    </citation>
    <scope>NUCLEOTIDE SEQUENCE</scope>
    <source>
        <strain evidence="2">NBRC 14622</strain>
    </source>
</reference>
<name>A0A9W6PSQ4_9ACTN</name>
<organism evidence="2 3">
    <name type="scientific">Actinomadura rubrobrunea</name>
    <dbReference type="NCBI Taxonomy" id="115335"/>
    <lineage>
        <taxon>Bacteria</taxon>
        <taxon>Bacillati</taxon>
        <taxon>Actinomycetota</taxon>
        <taxon>Actinomycetes</taxon>
        <taxon>Streptosporangiales</taxon>
        <taxon>Thermomonosporaceae</taxon>
        <taxon>Actinomadura</taxon>
    </lineage>
</organism>
<dbReference type="InterPro" id="IPR017592">
    <property type="entry name" value="Pilus_assmbl_Flp-typ_CpaB"/>
</dbReference>
<dbReference type="InterPro" id="IPR031571">
    <property type="entry name" value="RcpC_dom"/>
</dbReference>
<evidence type="ECO:0000259" key="1">
    <source>
        <dbReference type="SMART" id="SM00858"/>
    </source>
</evidence>
<dbReference type="CDD" id="cd11614">
    <property type="entry name" value="SAF_CpaB_FlgA_like"/>
    <property type="match status" value="1"/>
</dbReference>
<evidence type="ECO:0000313" key="3">
    <source>
        <dbReference type="Proteomes" id="UP001165124"/>
    </source>
</evidence>
<dbReference type="Pfam" id="PF16976">
    <property type="entry name" value="RcpC"/>
    <property type="match status" value="1"/>
</dbReference>
<comment type="caution">
    <text evidence="2">The sequence shown here is derived from an EMBL/GenBank/DDBJ whole genome shotgun (WGS) entry which is preliminary data.</text>
</comment>
<dbReference type="SMART" id="SM00858">
    <property type="entry name" value="SAF"/>
    <property type="match status" value="1"/>
</dbReference>
<dbReference type="Proteomes" id="UP001165124">
    <property type="component" value="Unassembled WGS sequence"/>
</dbReference>
<dbReference type="NCBIfam" id="TIGR03177">
    <property type="entry name" value="pilus_cpaB"/>
    <property type="match status" value="1"/>
</dbReference>
<accession>A0A9W6PSQ4</accession>
<evidence type="ECO:0000313" key="2">
    <source>
        <dbReference type="EMBL" id="GLW62187.1"/>
    </source>
</evidence>
<feature type="domain" description="SAF" evidence="1">
    <location>
        <begin position="30"/>
        <end position="92"/>
    </location>
</feature>
<keyword evidence="3" id="KW-1185">Reference proteome</keyword>
<dbReference type="Pfam" id="PF08666">
    <property type="entry name" value="SAF"/>
    <property type="match status" value="1"/>
</dbReference>
<sequence>MILAALGAVFVFISVVGYVGSVRAEVGQMTQVLQLTRPVKAYQPISPAMLRKMEIPVKWASKSMISDPAQLNGKVAAADIAADTYIQQGMVIDAPVLRPGQREVAILINAETGVAGKVRAGMFVDIYGTFQEQQQNQQKNCAVRVISRAQVISVGQLRTQRGDAPNEVDQVVPITFALSAADSLKLTHAESFASKVRLALIGAGGEPTTPKLEPVCQATPSR</sequence>
<protein>
    <submittedName>
        <fullName evidence="2">Flp pilus assembly protein CpaB</fullName>
    </submittedName>
</protein>